<keyword evidence="3" id="KW-1185">Reference proteome</keyword>
<dbReference type="EMBL" id="CAJNOC010003536">
    <property type="protein sequence ID" value="CAF0986986.1"/>
    <property type="molecule type" value="Genomic_DNA"/>
</dbReference>
<dbReference type="SMART" id="SM01126">
    <property type="entry name" value="DDE_Tnp_IS1595"/>
    <property type="match status" value="1"/>
</dbReference>
<dbReference type="OrthoDB" id="10052789at2759"/>
<dbReference type="Proteomes" id="UP000663879">
    <property type="component" value="Unassembled WGS sequence"/>
</dbReference>
<dbReference type="AlphaFoldDB" id="A0A814FKN5"/>
<feature type="domain" description="ISXO2-like transposase" evidence="1">
    <location>
        <begin position="78"/>
        <end position="213"/>
    </location>
</feature>
<dbReference type="InterPro" id="IPR024445">
    <property type="entry name" value="Tnp_ISXO2-like"/>
</dbReference>
<protein>
    <recommendedName>
        <fullName evidence="1">ISXO2-like transposase domain-containing protein</fullName>
    </recommendedName>
</protein>
<comment type="caution">
    <text evidence="2">The sequence shown here is derived from an EMBL/GenBank/DDBJ whole genome shotgun (WGS) entry which is preliminary data.</text>
</comment>
<name>A0A814FKN5_9BILA</name>
<gene>
    <name evidence="2" type="ORF">OXX778_LOCUS15717</name>
</gene>
<proteinExistence type="predicted"/>
<dbReference type="PANTHER" id="PTHR47163">
    <property type="entry name" value="DDE_TNP_IS1595 DOMAIN-CONTAINING PROTEIN"/>
    <property type="match status" value="1"/>
</dbReference>
<dbReference type="Pfam" id="PF12762">
    <property type="entry name" value="DDE_Tnp_IS1595"/>
    <property type="match status" value="1"/>
</dbReference>
<evidence type="ECO:0000313" key="3">
    <source>
        <dbReference type="Proteomes" id="UP000663879"/>
    </source>
</evidence>
<evidence type="ECO:0000259" key="1">
    <source>
        <dbReference type="SMART" id="SM01126"/>
    </source>
</evidence>
<dbReference type="PANTHER" id="PTHR47163:SF2">
    <property type="entry name" value="SI:DKEY-17M8.2"/>
    <property type="match status" value="1"/>
</dbReference>
<organism evidence="2 3">
    <name type="scientific">Brachionus calyciflorus</name>
    <dbReference type="NCBI Taxonomy" id="104777"/>
    <lineage>
        <taxon>Eukaryota</taxon>
        <taxon>Metazoa</taxon>
        <taxon>Spiralia</taxon>
        <taxon>Gnathifera</taxon>
        <taxon>Rotifera</taxon>
        <taxon>Eurotatoria</taxon>
        <taxon>Monogononta</taxon>
        <taxon>Pseudotrocha</taxon>
        <taxon>Ploima</taxon>
        <taxon>Brachionidae</taxon>
        <taxon>Brachionus</taxon>
    </lineage>
</organism>
<evidence type="ECO:0000313" key="2">
    <source>
        <dbReference type="EMBL" id="CAF0986986.1"/>
    </source>
</evidence>
<dbReference type="InterPro" id="IPR053164">
    <property type="entry name" value="IS1016-like_transposase"/>
</dbReference>
<reference evidence="2" key="1">
    <citation type="submission" date="2021-02" db="EMBL/GenBank/DDBJ databases">
        <authorList>
            <person name="Nowell W R."/>
        </authorList>
    </citation>
    <scope>NUCLEOTIDE SEQUENCE</scope>
    <source>
        <strain evidence="2">Ploen Becks lab</strain>
    </source>
</reference>
<accession>A0A814FKN5</accession>
<sequence length="367" mass="43836">MDFKDLSEFDPYKLIMHLMSTGILLGEQFCQKFIDYWSKERKKVDMESSIKISRPVLIKICHFLRQLVVLDLDKENFQIGGPGEIVEIEESVFNKEKYNNGKDLVHYKKEKQIWAVKNREAKTLIPLICKHIKKQSIIYSDEWRSYFKIKKLKQNYHYLTVNHSKQFIDRRTGCHTNGIEGLWNKCKSRFRSMNGVNRRFLQEYLDEVMWRINECTVFHKDKKKQVKYSRHNVFKRIMNLLHVKNIEIFRSKIKELDEIEKATEAKEKKRALRAKFLSDEFIIKSSRILNRDMLLNDPISLISRSTQTDASVFNYYVKSKKQESKLEQCKIFDELSSLTNASTQTDMSPFIDQLIDRKKYNLRKKNS</sequence>